<feature type="non-terminal residue" evidence="1">
    <location>
        <position position="1"/>
    </location>
</feature>
<evidence type="ECO:0000313" key="1">
    <source>
        <dbReference type="EMBL" id="QQP36079.1"/>
    </source>
</evidence>
<evidence type="ECO:0000313" key="2">
    <source>
        <dbReference type="Proteomes" id="UP000595437"/>
    </source>
</evidence>
<dbReference type="Proteomes" id="UP000595437">
    <property type="component" value="Chromosome 15"/>
</dbReference>
<protein>
    <submittedName>
        <fullName evidence="1">Uncharacterized protein</fullName>
    </submittedName>
</protein>
<dbReference type="AlphaFoldDB" id="A0A7T8GQN5"/>
<proteinExistence type="predicted"/>
<organism evidence="1 2">
    <name type="scientific">Caligus rogercresseyi</name>
    <name type="common">Sea louse</name>
    <dbReference type="NCBI Taxonomy" id="217165"/>
    <lineage>
        <taxon>Eukaryota</taxon>
        <taxon>Metazoa</taxon>
        <taxon>Ecdysozoa</taxon>
        <taxon>Arthropoda</taxon>
        <taxon>Crustacea</taxon>
        <taxon>Multicrustacea</taxon>
        <taxon>Hexanauplia</taxon>
        <taxon>Copepoda</taxon>
        <taxon>Siphonostomatoida</taxon>
        <taxon>Caligidae</taxon>
        <taxon>Caligus</taxon>
    </lineage>
</organism>
<keyword evidence="2" id="KW-1185">Reference proteome</keyword>
<dbReference type="EMBL" id="CP045904">
    <property type="protein sequence ID" value="QQP36079.1"/>
    <property type="molecule type" value="Genomic_DNA"/>
</dbReference>
<gene>
    <name evidence="1" type="ORF">FKW44_021064</name>
</gene>
<sequence>LPFQSVSMDMARIGVSSSFSQSLLIKYIGSQAEIYICCLFGWIKFHPFGYESVL</sequence>
<accession>A0A7T8GQN5</accession>
<name>A0A7T8GQN5_CALRO</name>
<reference evidence="2" key="1">
    <citation type="submission" date="2021-01" db="EMBL/GenBank/DDBJ databases">
        <title>Caligus Genome Assembly.</title>
        <authorList>
            <person name="Gallardo-Escarate C."/>
        </authorList>
    </citation>
    <scope>NUCLEOTIDE SEQUENCE [LARGE SCALE GENOMIC DNA]</scope>
</reference>